<evidence type="ECO:0000259" key="2">
    <source>
        <dbReference type="Pfam" id="PF08223"/>
    </source>
</evidence>
<dbReference type="Pfam" id="PF08223">
    <property type="entry name" value="PaaX_C"/>
    <property type="match status" value="1"/>
</dbReference>
<proteinExistence type="predicted"/>
<feature type="domain" description="Transcriptional repressor PaaX-like C-terminal" evidence="2">
    <location>
        <begin position="200"/>
        <end position="289"/>
    </location>
</feature>
<feature type="domain" description="Transcriptional repressor PaaX-like central Cas2-like" evidence="3">
    <location>
        <begin position="117"/>
        <end position="196"/>
    </location>
</feature>
<evidence type="ECO:0000259" key="3">
    <source>
        <dbReference type="Pfam" id="PF20803"/>
    </source>
</evidence>
<dbReference type="InterPro" id="IPR011965">
    <property type="entry name" value="PaaX_trns_reg"/>
</dbReference>
<dbReference type="PANTHER" id="PTHR30319">
    <property type="entry name" value="PHENYLACETIC ACID REGULATOR-RELATED TRANSCRIPTIONAL REPRESSOR"/>
    <property type="match status" value="1"/>
</dbReference>
<dbReference type="Gene3D" id="3.30.70.2650">
    <property type="match status" value="1"/>
</dbReference>
<dbReference type="GO" id="GO:0006351">
    <property type="term" value="P:DNA-templated transcription"/>
    <property type="evidence" value="ECO:0007669"/>
    <property type="project" value="InterPro"/>
</dbReference>
<sequence length="294" mass="32711">MNGAPTGYCNGVVSVISGEASDLLTRATRPQSLIFTIYGAYSRVLDSWLSVASLVEMMQALEIEEATVRSALSRFKRRGILIADKRGGAAGYSLSDGARTTFDVGDARVLERREVHSDEGWVLAAFSIPESNRDLRYRLRSRLIWLGFAQVTGGLWIAPAQLKEELLSLAKDLAVEKYMDIFSSTHTAFRPTAEAVASWWDLDSIAKMHAAFYEAHQPLVAKWSKNGQGSLQEAFVDYTRVLTAWRHLPYLDPGLPANFLPTDWPGYKSSNAFFALKDKLADDALHHVRNVVQI</sequence>
<reference evidence="4" key="1">
    <citation type="submission" date="2020-05" db="EMBL/GenBank/DDBJ databases">
        <authorList>
            <person name="Chiriac C."/>
            <person name="Salcher M."/>
            <person name="Ghai R."/>
            <person name="Kavagutti S V."/>
        </authorList>
    </citation>
    <scope>NUCLEOTIDE SEQUENCE</scope>
</reference>
<evidence type="ECO:0000313" key="4">
    <source>
        <dbReference type="EMBL" id="CAB4686795.1"/>
    </source>
</evidence>
<dbReference type="InterPro" id="IPR048846">
    <property type="entry name" value="PaaX-like_central"/>
</dbReference>
<dbReference type="Pfam" id="PF20803">
    <property type="entry name" value="PaaX_M"/>
    <property type="match status" value="1"/>
</dbReference>
<accession>A0A6J6NQ33</accession>
<dbReference type="EMBL" id="CAEZXN010000004">
    <property type="protein sequence ID" value="CAB4686795.1"/>
    <property type="molecule type" value="Genomic_DNA"/>
</dbReference>
<organism evidence="4">
    <name type="scientific">freshwater metagenome</name>
    <dbReference type="NCBI Taxonomy" id="449393"/>
    <lineage>
        <taxon>unclassified sequences</taxon>
        <taxon>metagenomes</taxon>
        <taxon>ecological metagenomes</taxon>
    </lineage>
</organism>
<dbReference type="Gene3D" id="1.20.58.1460">
    <property type="match status" value="1"/>
</dbReference>
<dbReference type="InterPro" id="IPR036388">
    <property type="entry name" value="WH-like_DNA-bd_sf"/>
</dbReference>
<evidence type="ECO:0000259" key="1">
    <source>
        <dbReference type="Pfam" id="PF07848"/>
    </source>
</evidence>
<dbReference type="PIRSF" id="PIRSF020623">
    <property type="entry name" value="PaaX"/>
    <property type="match status" value="1"/>
</dbReference>
<dbReference type="Pfam" id="PF07848">
    <property type="entry name" value="PaaX"/>
    <property type="match status" value="1"/>
</dbReference>
<dbReference type="InterPro" id="IPR012906">
    <property type="entry name" value="PaaX-like_N"/>
</dbReference>
<feature type="domain" description="Transcriptional repressor PaaX-like N-terminal" evidence="1">
    <location>
        <begin position="29"/>
        <end position="96"/>
    </location>
</feature>
<dbReference type="Gene3D" id="1.10.10.10">
    <property type="entry name" value="Winged helix-like DNA-binding domain superfamily/Winged helix DNA-binding domain"/>
    <property type="match status" value="1"/>
</dbReference>
<dbReference type="AlphaFoldDB" id="A0A6J6NQ33"/>
<dbReference type="InterPro" id="IPR013225">
    <property type="entry name" value="PaaX_C"/>
</dbReference>
<dbReference type="PANTHER" id="PTHR30319:SF1">
    <property type="entry name" value="TRANSCRIPTIONAL REPRESSOR PAAX"/>
    <property type="match status" value="1"/>
</dbReference>
<name>A0A6J6NQ33_9ZZZZ</name>
<protein>
    <submittedName>
        <fullName evidence="4">Unannotated protein</fullName>
    </submittedName>
</protein>
<gene>
    <name evidence="4" type="ORF">UFOPK2423_00298</name>
</gene>